<feature type="transmembrane region" description="Helical" evidence="1">
    <location>
        <begin position="279"/>
        <end position="300"/>
    </location>
</feature>
<reference evidence="2 3" key="1">
    <citation type="submission" date="2023-06" db="EMBL/GenBank/DDBJ databases">
        <title>Sporosarcina sp. nov., isolated from Korean traditional fermented seafood 'Jeotgal'.</title>
        <authorList>
            <person name="Yang A.I."/>
            <person name="Shin N.-R."/>
        </authorList>
    </citation>
    <scope>NUCLEOTIDE SEQUENCE [LARGE SCALE GENOMIC DNA]</scope>
    <source>
        <strain evidence="2 3">KCTC13119</strain>
    </source>
</reference>
<evidence type="ECO:0008006" key="4">
    <source>
        <dbReference type="Google" id="ProtNLM"/>
    </source>
</evidence>
<feature type="transmembrane region" description="Helical" evidence="1">
    <location>
        <begin position="12"/>
        <end position="36"/>
    </location>
</feature>
<evidence type="ECO:0000313" key="3">
    <source>
        <dbReference type="Proteomes" id="UP001282284"/>
    </source>
</evidence>
<feature type="transmembrane region" description="Helical" evidence="1">
    <location>
        <begin position="184"/>
        <end position="205"/>
    </location>
</feature>
<evidence type="ECO:0000313" key="2">
    <source>
        <dbReference type="EMBL" id="MDW0112717.1"/>
    </source>
</evidence>
<feature type="transmembrane region" description="Helical" evidence="1">
    <location>
        <begin position="312"/>
        <end position="333"/>
    </location>
</feature>
<accession>A0ABU4GAV1</accession>
<keyword evidence="3" id="KW-1185">Reference proteome</keyword>
<protein>
    <recommendedName>
        <fullName evidence="4">ABC-2 family transporter protein</fullName>
    </recommendedName>
</protein>
<name>A0ABU4GAV1_9BACL</name>
<dbReference type="Proteomes" id="UP001282284">
    <property type="component" value="Unassembled WGS sequence"/>
</dbReference>
<evidence type="ECO:0000256" key="1">
    <source>
        <dbReference type="SAM" id="Phobius"/>
    </source>
</evidence>
<keyword evidence="1" id="KW-1133">Transmembrane helix</keyword>
<comment type="caution">
    <text evidence="2">The sequence shown here is derived from an EMBL/GenBank/DDBJ whole genome shotgun (WGS) entry which is preliminary data.</text>
</comment>
<gene>
    <name evidence="2" type="ORF">QT711_05935</name>
</gene>
<feature type="transmembrane region" description="Helical" evidence="1">
    <location>
        <begin position="230"/>
        <end position="251"/>
    </location>
</feature>
<sequence>MRVLWNELKKILTWKMLVLLIFINSVLYFLLIEFYIENFPNGSGIYSYEMGIEMIEKYGTTMDEEEFIDFKKAYANQVEEATQYLQSREEFVEVGLDTYEEFLAYDWWNAPQEIDELRSDVFINEKVDLFWELQERESLIRFYEGRKTIPHVLSEKKRQRFEELIAQEKFGVYPEVVMMNFKSFIANVAIAILFSVVLVISPTIVKDRTRQVVAIQYTTRKGRNLFKTKLLAGSIATFILITALLIVYFSLYSLNNTSMYFDVRVNTFIANESWFDPTFFQFILLCVAGIYIIGLVFGLLSMVFSSLVPNMVSLIGIQIPFVVGFLLIGLYPLVPHMISIWNSKWLALIAYSVMILLTLVGAIMLWKREKKMDIVL</sequence>
<dbReference type="RefSeq" id="WP_317942592.1">
    <property type="nucleotide sequence ID" value="NZ_JAUBDI010000003.1"/>
</dbReference>
<keyword evidence="1" id="KW-0812">Transmembrane</keyword>
<dbReference type="EMBL" id="JAUBDI010000003">
    <property type="protein sequence ID" value="MDW0112717.1"/>
    <property type="molecule type" value="Genomic_DNA"/>
</dbReference>
<keyword evidence="1" id="KW-0472">Membrane</keyword>
<proteinExistence type="predicted"/>
<feature type="transmembrane region" description="Helical" evidence="1">
    <location>
        <begin position="345"/>
        <end position="366"/>
    </location>
</feature>
<organism evidence="2 3">
    <name type="scientific">Sporosarcina saromensis</name>
    <dbReference type="NCBI Taxonomy" id="359365"/>
    <lineage>
        <taxon>Bacteria</taxon>
        <taxon>Bacillati</taxon>
        <taxon>Bacillota</taxon>
        <taxon>Bacilli</taxon>
        <taxon>Bacillales</taxon>
        <taxon>Caryophanaceae</taxon>
        <taxon>Sporosarcina</taxon>
    </lineage>
</organism>